<dbReference type="InterPro" id="IPR027417">
    <property type="entry name" value="P-loop_NTPase"/>
</dbReference>
<accession>A0AAD4Q8R7</accession>
<name>A0AAD4Q8R7_9AGAM</name>
<dbReference type="Pfam" id="PF06470">
    <property type="entry name" value="SMC_hinge"/>
    <property type="match status" value="1"/>
</dbReference>
<dbReference type="GO" id="GO:0051301">
    <property type="term" value="P:cell division"/>
    <property type="evidence" value="ECO:0007669"/>
    <property type="project" value="UniProtKB-KW"/>
</dbReference>
<evidence type="ECO:0000256" key="7">
    <source>
        <dbReference type="ARBA" id="ARBA00023054"/>
    </source>
</evidence>
<keyword evidence="10" id="KW-0131">Cell cycle</keyword>
<dbReference type="FunFam" id="3.40.50.300:FF:000385">
    <property type="entry name" value="Structural maintenance of chromosomes 2"/>
    <property type="match status" value="1"/>
</dbReference>
<keyword evidence="3" id="KW-0132">Cell division</keyword>
<keyword evidence="7 12" id="KW-0175">Coiled coil</keyword>
<evidence type="ECO:0000256" key="9">
    <source>
        <dbReference type="ARBA" id="ARBA00023242"/>
    </source>
</evidence>
<dbReference type="InterPro" id="IPR036277">
    <property type="entry name" value="SMC_hinge_sf"/>
</dbReference>
<keyword evidence="16" id="KW-1185">Reference proteome</keyword>
<feature type="compositionally biased region" description="Basic and acidic residues" evidence="13">
    <location>
        <begin position="268"/>
        <end position="286"/>
    </location>
</feature>
<feature type="region of interest" description="Disordered" evidence="13">
    <location>
        <begin position="268"/>
        <end position="318"/>
    </location>
</feature>
<dbReference type="SMART" id="SM00968">
    <property type="entry name" value="SMC_hinge"/>
    <property type="match status" value="1"/>
</dbReference>
<reference evidence="15" key="1">
    <citation type="submission" date="2022-01" db="EMBL/GenBank/DDBJ databases">
        <title>Comparative genomics reveals a dynamic genome evolution in the ectomycorrhizal milk-cap (Lactarius) mushrooms.</title>
        <authorList>
            <consortium name="DOE Joint Genome Institute"/>
            <person name="Lebreton A."/>
            <person name="Tang N."/>
            <person name="Kuo A."/>
            <person name="LaButti K."/>
            <person name="Drula E."/>
            <person name="Barry K."/>
            <person name="Clum A."/>
            <person name="Lipzen A."/>
            <person name="Mousain D."/>
            <person name="Ng V."/>
            <person name="Wang R."/>
            <person name="Wang X."/>
            <person name="Dai Y."/>
            <person name="Henrissat B."/>
            <person name="Grigoriev I.V."/>
            <person name="Guerin-Laguette A."/>
            <person name="Yu F."/>
            <person name="Martin F.M."/>
        </authorList>
    </citation>
    <scope>NUCLEOTIDE SEQUENCE</scope>
    <source>
        <strain evidence="15">QP</strain>
    </source>
</reference>
<evidence type="ECO:0000313" key="15">
    <source>
        <dbReference type="EMBL" id="KAH8981422.1"/>
    </source>
</evidence>
<evidence type="ECO:0000256" key="12">
    <source>
        <dbReference type="SAM" id="Coils"/>
    </source>
</evidence>
<feature type="compositionally biased region" description="Basic residues" evidence="13">
    <location>
        <begin position="1226"/>
        <end position="1236"/>
    </location>
</feature>
<keyword evidence="9 11" id="KW-0539">Nucleus</keyword>
<dbReference type="GO" id="GO:0005634">
    <property type="term" value="C:nucleus"/>
    <property type="evidence" value="ECO:0007669"/>
    <property type="project" value="UniProtKB-SubCell"/>
</dbReference>
<dbReference type="GO" id="GO:0016887">
    <property type="term" value="F:ATP hydrolysis activity"/>
    <property type="evidence" value="ECO:0007669"/>
    <property type="project" value="InterPro"/>
</dbReference>
<dbReference type="PIRSF" id="PIRSF005719">
    <property type="entry name" value="SMC"/>
    <property type="match status" value="1"/>
</dbReference>
<dbReference type="InterPro" id="IPR010935">
    <property type="entry name" value="SMC_hinge"/>
</dbReference>
<proteinExistence type="inferred from homology"/>
<sequence length="1236" mass="137686">MFTWSRLTRARQRTPSLGLSNNENMRIEELILEGFKSYPVRTQITGWDPSFNAITGLNGSGKSNILDAICFVLGLTNMSSMRAQNQQDLIYKRGQAGITKASVTIVFDNSDRENSPPGMENYAQITVTRQIALPNISKYLLNGHKAQQNIIQTIFQSVQLNINNPNFLIMQGRITKVLNMRPKEILGMVEEAAGTRMFEERKDKAKKTMGKKEKRVDEITALLAEEITPKLDTLRAERRAYVQYQKAGAELERLARVLRAYEWNDHRTKASRKDAQITEREREVAQARRNKERATGEAGVAEANRVDVQTQRDRELKKGGKITRMEEEAKELEKVVVKLRTQAEIKEGTIKDEEAACDASARELSDLEAALAAKKTQVDAVTADYNAVKEKHTATQTSLASAEDLLQTLLTGLAGNSAQSSGGGGGYMGQIADARARLAQAAAEEEQLRVRHGMSRHELADLEKRWKAVEREAGQGEREIKKMRTEVETLHKKVDATGWSTEKEGAGEEALRRAKDDATRCTQERDSVRSRLSQLDFNYTPPPNFDTRKVKGLVASLLALKPEDHGKSTALEIAAGGKLYNVVVENERVGKDLLERGGIKKRVTLIPLNKIRAFKLSGEKLQNANHLAPGKVRPALSLVGYPEEVAEAIAFVFNDTLICDDAQSAQAVTFARNVGVRSVTLEGDVYEPSGTMSGGAAPSGSGVLVRAQELRAAEERVAQARGTLEALEREEAAARPGRDAWRARTRELQIKEHELRLLEEQVGSSNASRIGTQVEQLRQSIGEMETAVKAAQEKQVVAKAEIKKLEKDMDEFKNNKEGKTGEIKASIQKQKAVLQKQAVSLKTQQKEMQTAMLELEQIEADIASARESLANTSASVDKVRKELKSLTDKVAKSEAEHGEAERRLQEERATLTRFDTELRELDEVIKAKKQEAADAELAIKKLEHDVQLLAKEKAGHVTGATNLEKQYDWIKEESHLFGQPGSQYDFSKLDIAQLKDRTRDLEEQQRGMKKKVNPKAMNMIDTVEKREASLKKMLGTVLKDKEKIEQTIEELDRYKRDALTTTWEKVNGDFGGIFAELLPGNFAKLQPPDGQDLMDGLEIKVQLGSVWKQSLTELSGGQRSLIALSLIMALLQFKPAPMYILDEIDAALDLSHTQHIGTLFRTRFRGAQFIVVSLKEGLFTNANVLFRTRFRDGTSIVERTAQRSASNLYNAEREEATSAAPGGRQRNARRGAARTS</sequence>
<organism evidence="15 16">
    <name type="scientific">Lactarius akahatsu</name>
    <dbReference type="NCBI Taxonomy" id="416441"/>
    <lineage>
        <taxon>Eukaryota</taxon>
        <taxon>Fungi</taxon>
        <taxon>Dikarya</taxon>
        <taxon>Basidiomycota</taxon>
        <taxon>Agaricomycotina</taxon>
        <taxon>Agaricomycetes</taxon>
        <taxon>Russulales</taxon>
        <taxon>Russulaceae</taxon>
        <taxon>Lactarius</taxon>
    </lineage>
</organism>
<dbReference type="SUPFAM" id="SSF52540">
    <property type="entry name" value="P-loop containing nucleoside triphosphate hydrolases"/>
    <property type="match status" value="1"/>
</dbReference>
<comment type="subcellular location">
    <subcellularLocation>
        <location evidence="1 11">Nucleus</location>
    </subcellularLocation>
</comment>
<dbReference type="Gene3D" id="3.40.50.300">
    <property type="entry name" value="P-loop containing nucleotide triphosphate hydrolases"/>
    <property type="match status" value="2"/>
</dbReference>
<protein>
    <recommendedName>
        <fullName evidence="11">Structural maintenance of chromosomes protein</fullName>
    </recommendedName>
</protein>
<keyword evidence="4" id="KW-0547">Nucleotide-binding</keyword>
<comment type="similarity">
    <text evidence="2">Belongs to the SMC family. SMC2 subfamily.</text>
</comment>
<feature type="coiled-coil region" evidence="12">
    <location>
        <begin position="774"/>
        <end position="952"/>
    </location>
</feature>
<dbReference type="GO" id="GO:0007076">
    <property type="term" value="P:mitotic chromosome condensation"/>
    <property type="evidence" value="ECO:0007669"/>
    <property type="project" value="UniProtKB-ARBA"/>
</dbReference>
<evidence type="ECO:0000256" key="4">
    <source>
        <dbReference type="ARBA" id="ARBA00022741"/>
    </source>
</evidence>
<evidence type="ECO:0000256" key="13">
    <source>
        <dbReference type="SAM" id="MobiDB-lite"/>
    </source>
</evidence>
<keyword evidence="5" id="KW-0498">Mitosis</keyword>
<gene>
    <name evidence="15" type="ORF">EDB92DRAFT_1897886</name>
</gene>
<dbReference type="Proteomes" id="UP001201163">
    <property type="component" value="Unassembled WGS sequence"/>
</dbReference>
<evidence type="ECO:0000256" key="10">
    <source>
        <dbReference type="ARBA" id="ARBA00023306"/>
    </source>
</evidence>
<evidence type="ECO:0000256" key="2">
    <source>
        <dbReference type="ARBA" id="ARBA00005231"/>
    </source>
</evidence>
<keyword evidence="8" id="KW-0226">DNA condensation</keyword>
<feature type="domain" description="SMC hinge" evidence="14">
    <location>
        <begin position="548"/>
        <end position="669"/>
    </location>
</feature>
<dbReference type="GO" id="GO:0005524">
    <property type="term" value="F:ATP binding"/>
    <property type="evidence" value="ECO:0007669"/>
    <property type="project" value="UniProtKB-KW"/>
</dbReference>
<dbReference type="CDD" id="cd03273">
    <property type="entry name" value="ABC_SMC2_euk"/>
    <property type="match status" value="1"/>
</dbReference>
<dbReference type="AlphaFoldDB" id="A0AAD4Q8R7"/>
<dbReference type="SUPFAM" id="SSF75553">
    <property type="entry name" value="Smc hinge domain"/>
    <property type="match status" value="1"/>
</dbReference>
<dbReference type="Pfam" id="PF02463">
    <property type="entry name" value="SMC_N"/>
    <property type="match status" value="2"/>
</dbReference>
<evidence type="ECO:0000259" key="14">
    <source>
        <dbReference type="SMART" id="SM00968"/>
    </source>
</evidence>
<dbReference type="EMBL" id="JAKELL010000117">
    <property type="protein sequence ID" value="KAH8981422.1"/>
    <property type="molecule type" value="Genomic_DNA"/>
</dbReference>
<evidence type="ECO:0000256" key="5">
    <source>
        <dbReference type="ARBA" id="ARBA00022776"/>
    </source>
</evidence>
<feature type="coiled-coil region" evidence="12">
    <location>
        <begin position="984"/>
        <end position="1011"/>
    </location>
</feature>
<evidence type="ECO:0000256" key="3">
    <source>
        <dbReference type="ARBA" id="ARBA00022618"/>
    </source>
</evidence>
<dbReference type="InterPro" id="IPR027120">
    <property type="entry name" value="Smc2_ABC"/>
</dbReference>
<evidence type="ECO:0000256" key="1">
    <source>
        <dbReference type="ARBA" id="ARBA00004123"/>
    </source>
</evidence>
<keyword evidence="6" id="KW-0067">ATP-binding</keyword>
<dbReference type="InterPro" id="IPR024704">
    <property type="entry name" value="SMC"/>
</dbReference>
<dbReference type="Gene3D" id="1.20.1060.20">
    <property type="match status" value="1"/>
</dbReference>
<evidence type="ECO:0000256" key="6">
    <source>
        <dbReference type="ARBA" id="ARBA00022840"/>
    </source>
</evidence>
<dbReference type="Gene3D" id="1.10.287.1490">
    <property type="match status" value="1"/>
</dbReference>
<evidence type="ECO:0000256" key="11">
    <source>
        <dbReference type="PIRNR" id="PIRNR005719"/>
    </source>
</evidence>
<dbReference type="InterPro" id="IPR003395">
    <property type="entry name" value="RecF/RecN/SMC_N"/>
</dbReference>
<feature type="coiled-coil region" evidence="12">
    <location>
        <begin position="431"/>
        <end position="479"/>
    </location>
</feature>
<dbReference type="GO" id="GO:0005694">
    <property type="term" value="C:chromosome"/>
    <property type="evidence" value="ECO:0007669"/>
    <property type="project" value="InterPro"/>
</dbReference>
<feature type="region of interest" description="Disordered" evidence="13">
    <location>
        <begin position="1207"/>
        <end position="1236"/>
    </location>
</feature>
<evidence type="ECO:0000256" key="8">
    <source>
        <dbReference type="ARBA" id="ARBA00023067"/>
    </source>
</evidence>
<dbReference type="PANTHER" id="PTHR43977">
    <property type="entry name" value="STRUCTURAL MAINTENANCE OF CHROMOSOMES PROTEIN 3"/>
    <property type="match status" value="1"/>
</dbReference>
<dbReference type="Gene3D" id="3.30.70.1620">
    <property type="match status" value="1"/>
</dbReference>
<dbReference type="FunFam" id="3.40.50.300:FF:000278">
    <property type="entry name" value="Structural maintenance of chromosomes 2"/>
    <property type="match status" value="1"/>
</dbReference>
<comment type="caution">
    <text evidence="15">The sequence shown here is derived from an EMBL/GenBank/DDBJ whole genome shotgun (WGS) entry which is preliminary data.</text>
</comment>
<evidence type="ECO:0000313" key="16">
    <source>
        <dbReference type="Proteomes" id="UP001201163"/>
    </source>
</evidence>